<proteinExistence type="predicted"/>
<name>A0A6J6ARA9_9ZZZZ</name>
<dbReference type="EMBL" id="CAEUNJ010000154">
    <property type="protein sequence ID" value="CAB4373055.1"/>
    <property type="molecule type" value="Genomic_DNA"/>
</dbReference>
<accession>A0A6J6ARA9</accession>
<dbReference type="AlphaFoldDB" id="A0A6J6ARA9"/>
<protein>
    <submittedName>
        <fullName evidence="1">Unannotated protein</fullName>
    </submittedName>
</protein>
<organism evidence="1">
    <name type="scientific">freshwater metagenome</name>
    <dbReference type="NCBI Taxonomy" id="449393"/>
    <lineage>
        <taxon>unclassified sequences</taxon>
        <taxon>metagenomes</taxon>
        <taxon>ecological metagenomes</taxon>
    </lineage>
</organism>
<sequence length="126" mass="13974">MRGSSEFLAAGKGSDNWTFVLTRPHRRHGSRYGSVTTVRSDQFIANAHFFDRNGAPCCRNLSSRNEALVAIADHAHVVVLRTEHEHHFVLHMVGVLVFINKDVAEPALIGLENIGMLAEQLDGIDE</sequence>
<gene>
    <name evidence="1" type="ORF">UFOPK4201_02109</name>
</gene>
<reference evidence="1" key="1">
    <citation type="submission" date="2020-05" db="EMBL/GenBank/DDBJ databases">
        <authorList>
            <person name="Chiriac C."/>
            <person name="Salcher M."/>
            <person name="Ghai R."/>
            <person name="Kavagutti S V."/>
        </authorList>
    </citation>
    <scope>NUCLEOTIDE SEQUENCE</scope>
</reference>
<evidence type="ECO:0000313" key="1">
    <source>
        <dbReference type="EMBL" id="CAB4373055.1"/>
    </source>
</evidence>